<dbReference type="CDD" id="cd07987">
    <property type="entry name" value="LPLAT_MGAT-like"/>
    <property type="match status" value="1"/>
</dbReference>
<dbReference type="Pfam" id="PF03982">
    <property type="entry name" value="DAGAT"/>
    <property type="match status" value="1"/>
</dbReference>
<protein>
    <recommendedName>
        <fullName evidence="5 16">Diacylglycerol O-acyltransferase</fullName>
        <ecNumber evidence="5 16">2.3.1.20</ecNumber>
    </recommendedName>
</protein>
<dbReference type="EC" id="2.3.1.20" evidence="5 16"/>
<sequence>MTASTYGSVRATALTKLKHALEVTIISVHSLSITLSICLVIYTCTKPVLWPFLIPYFVYTSYSNAHTSGKLYWRSETLRSSYIWYLFASYFPARLHRSQELSLERKYVFGYHPHGIIAHGAFAAFGTDALGFSRLFPGITNTLLTLDSNFRIPFYREYALWMGLAGVSHKSCVNLLSRGGSDGQGLGRAITIVVGGARESLKAYPYSLSLVIKDRKGFIKLAIREGADLVPVIGFGENELYDQVRTEDHQAIHKLQRALKSTLGWTVPLFYGQGLWSRHVGLLPYCRRIDIVVGYPIEVIPQQRPSDAEINRIHDLYMAGLRNLWEEWRGAFPPHGQTELEFL</sequence>
<evidence type="ECO:0000256" key="5">
    <source>
        <dbReference type="ARBA" id="ARBA00013244"/>
    </source>
</evidence>
<keyword evidence="11 16" id="KW-1133">Transmembrane helix</keyword>
<comment type="pathway">
    <text evidence="2 16">Glycerolipid metabolism; triacylglycerol biosynthesis.</text>
</comment>
<dbReference type="PANTHER" id="PTHR12317:SF0">
    <property type="entry name" value="ACYLTRANSFERASE"/>
    <property type="match status" value="1"/>
</dbReference>
<evidence type="ECO:0000256" key="12">
    <source>
        <dbReference type="ARBA" id="ARBA00023098"/>
    </source>
</evidence>
<evidence type="ECO:0000256" key="7">
    <source>
        <dbReference type="ARBA" id="ARBA00022679"/>
    </source>
</evidence>
<keyword evidence="14 16" id="KW-0012">Acyltransferase</keyword>
<keyword evidence="6 16" id="KW-0444">Lipid biosynthesis</keyword>
<dbReference type="PANTHER" id="PTHR12317">
    <property type="entry name" value="DIACYLGLYCEROL O-ACYLTRANSFERASE"/>
    <property type="match status" value="1"/>
</dbReference>
<evidence type="ECO:0000256" key="10">
    <source>
        <dbReference type="ARBA" id="ARBA00022824"/>
    </source>
</evidence>
<comment type="function">
    <text evidence="16">Catalyzes the terminal and only committed step in triacylglycerol synthesis by using diacylglycerol and fatty acyl CoA as substrates.</text>
</comment>
<proteinExistence type="inferred from homology"/>
<organism evidence="17 18">
    <name type="scientific">Exophiala sideris</name>
    <dbReference type="NCBI Taxonomy" id="1016849"/>
    <lineage>
        <taxon>Eukaryota</taxon>
        <taxon>Fungi</taxon>
        <taxon>Dikarya</taxon>
        <taxon>Ascomycota</taxon>
        <taxon>Pezizomycotina</taxon>
        <taxon>Eurotiomycetes</taxon>
        <taxon>Chaetothyriomycetidae</taxon>
        <taxon>Chaetothyriales</taxon>
        <taxon>Herpotrichiellaceae</taxon>
        <taxon>Exophiala</taxon>
    </lineage>
</organism>
<dbReference type="Proteomes" id="UP001345691">
    <property type="component" value="Unassembled WGS sequence"/>
</dbReference>
<evidence type="ECO:0000256" key="16">
    <source>
        <dbReference type="RuleBase" id="RU367023"/>
    </source>
</evidence>
<evidence type="ECO:0000256" key="3">
    <source>
        <dbReference type="ARBA" id="ARBA00005189"/>
    </source>
</evidence>
<evidence type="ECO:0000256" key="2">
    <source>
        <dbReference type="ARBA" id="ARBA00004771"/>
    </source>
</evidence>
<evidence type="ECO:0000256" key="15">
    <source>
        <dbReference type="ARBA" id="ARBA00048109"/>
    </source>
</evidence>
<name>A0ABR0IVD9_9EURO</name>
<evidence type="ECO:0000256" key="8">
    <source>
        <dbReference type="ARBA" id="ARBA00022692"/>
    </source>
</evidence>
<comment type="catalytic activity">
    <reaction evidence="15 16">
        <text>an acyl-CoA + a 1,2-diacyl-sn-glycerol = a triacyl-sn-glycerol + CoA</text>
        <dbReference type="Rhea" id="RHEA:10868"/>
        <dbReference type="ChEBI" id="CHEBI:17815"/>
        <dbReference type="ChEBI" id="CHEBI:57287"/>
        <dbReference type="ChEBI" id="CHEBI:58342"/>
        <dbReference type="ChEBI" id="CHEBI:64615"/>
        <dbReference type="EC" id="2.3.1.20"/>
    </reaction>
</comment>
<evidence type="ECO:0000256" key="13">
    <source>
        <dbReference type="ARBA" id="ARBA00023136"/>
    </source>
</evidence>
<comment type="pathway">
    <text evidence="3">Lipid metabolism.</text>
</comment>
<comment type="similarity">
    <text evidence="4 16">Belongs to the diacylglycerol acyltransferase family.</text>
</comment>
<keyword evidence="13 16" id="KW-0472">Membrane</keyword>
<keyword evidence="18" id="KW-1185">Reference proteome</keyword>
<reference evidence="17 18" key="1">
    <citation type="submission" date="2023-08" db="EMBL/GenBank/DDBJ databases">
        <title>Black Yeasts Isolated from many extreme environments.</title>
        <authorList>
            <person name="Coleine C."/>
            <person name="Stajich J.E."/>
            <person name="Selbmann L."/>
        </authorList>
    </citation>
    <scope>NUCLEOTIDE SEQUENCE [LARGE SCALE GENOMIC DNA]</scope>
    <source>
        <strain evidence="17 18">CCFEE 6328</strain>
    </source>
</reference>
<evidence type="ECO:0000256" key="1">
    <source>
        <dbReference type="ARBA" id="ARBA00004477"/>
    </source>
</evidence>
<comment type="caution">
    <text evidence="16">Lacks conserved residue(s) required for the propagation of feature annotation.</text>
</comment>
<keyword evidence="12 16" id="KW-0443">Lipid metabolism</keyword>
<evidence type="ECO:0000256" key="4">
    <source>
        <dbReference type="ARBA" id="ARBA00005420"/>
    </source>
</evidence>
<keyword evidence="7 17" id="KW-0808">Transferase</keyword>
<evidence type="ECO:0000313" key="17">
    <source>
        <dbReference type="EMBL" id="KAK5048784.1"/>
    </source>
</evidence>
<evidence type="ECO:0000256" key="11">
    <source>
        <dbReference type="ARBA" id="ARBA00022989"/>
    </source>
</evidence>
<evidence type="ECO:0000256" key="14">
    <source>
        <dbReference type="ARBA" id="ARBA00023315"/>
    </source>
</evidence>
<comment type="subcellular location">
    <subcellularLocation>
        <location evidence="1 16">Endoplasmic reticulum membrane</location>
        <topology evidence="1 16">Multi-pass membrane protein</topology>
    </subcellularLocation>
</comment>
<feature type="transmembrane region" description="Helical" evidence="16">
    <location>
        <begin position="20"/>
        <end position="42"/>
    </location>
</feature>
<dbReference type="EMBL" id="JAVRRF010000052">
    <property type="protein sequence ID" value="KAK5048784.1"/>
    <property type="molecule type" value="Genomic_DNA"/>
</dbReference>
<dbReference type="GO" id="GO:0003846">
    <property type="term" value="F:2-acylglycerol O-acyltransferase activity"/>
    <property type="evidence" value="ECO:0007669"/>
    <property type="project" value="UniProtKB-EC"/>
</dbReference>
<evidence type="ECO:0000313" key="18">
    <source>
        <dbReference type="Proteomes" id="UP001345691"/>
    </source>
</evidence>
<evidence type="ECO:0000256" key="6">
    <source>
        <dbReference type="ARBA" id="ARBA00022516"/>
    </source>
</evidence>
<evidence type="ECO:0000256" key="9">
    <source>
        <dbReference type="ARBA" id="ARBA00022798"/>
    </source>
</evidence>
<comment type="caution">
    <text evidence="17">The sequence shown here is derived from an EMBL/GenBank/DDBJ whole genome shotgun (WGS) entry which is preliminary data.</text>
</comment>
<accession>A0ABR0IVD9</accession>
<dbReference type="InterPro" id="IPR007130">
    <property type="entry name" value="DAGAT"/>
</dbReference>
<keyword evidence="8 16" id="KW-0812">Transmembrane</keyword>
<gene>
    <name evidence="17" type="primary">DGA1_2</name>
    <name evidence="17" type="ORF">LTR69_011283</name>
</gene>
<keyword evidence="9" id="KW-0319">Glycerol metabolism</keyword>
<keyword evidence="10 16" id="KW-0256">Endoplasmic reticulum</keyword>